<comment type="caution">
    <text evidence="3">The sequence shown here is derived from an EMBL/GenBank/DDBJ whole genome shotgun (WGS) entry which is preliminary data.</text>
</comment>
<evidence type="ECO:0000313" key="5">
    <source>
        <dbReference type="Proteomes" id="UP000465302"/>
    </source>
</evidence>
<feature type="compositionally biased region" description="Basic and acidic residues" evidence="1">
    <location>
        <begin position="48"/>
        <end position="74"/>
    </location>
</feature>
<evidence type="ECO:0008006" key="6">
    <source>
        <dbReference type="Google" id="ProtNLM"/>
    </source>
</evidence>
<feature type="region of interest" description="Disordered" evidence="1">
    <location>
        <begin position="1"/>
        <end position="118"/>
    </location>
</feature>
<evidence type="ECO:0000313" key="2">
    <source>
        <dbReference type="EMBL" id="GFG53675.1"/>
    </source>
</evidence>
<reference evidence="2" key="3">
    <citation type="submission" date="2020-02" db="EMBL/GenBank/DDBJ databases">
        <authorList>
            <person name="Matsumoto Y."/>
            <person name="Motooka D."/>
            <person name="Nakamura S."/>
        </authorList>
    </citation>
    <scope>NUCLEOTIDE SEQUENCE</scope>
    <source>
        <strain evidence="2">JCM 6377</strain>
    </source>
</reference>
<dbReference type="EMBL" id="BLKS01000001">
    <property type="protein sequence ID" value="GFG53675.1"/>
    <property type="molecule type" value="Genomic_DNA"/>
</dbReference>
<dbReference type="Proteomes" id="UP000465302">
    <property type="component" value="Unassembled WGS sequence"/>
</dbReference>
<reference evidence="2 5" key="2">
    <citation type="journal article" date="2019" name="Emerg. Microbes Infect.">
        <title>Comprehensive subspecies identification of 175 nontuberculous mycobacteria species based on 7547 genomic profiles.</title>
        <authorList>
            <person name="Matsumoto Y."/>
            <person name="Kinjo T."/>
            <person name="Motooka D."/>
            <person name="Nabeya D."/>
            <person name="Jung N."/>
            <person name="Uechi K."/>
            <person name="Horii T."/>
            <person name="Iida T."/>
            <person name="Fujita J."/>
            <person name="Nakamura S."/>
        </authorList>
    </citation>
    <scope>NUCLEOTIDE SEQUENCE [LARGE SCALE GENOMIC DNA]</scope>
    <source>
        <strain evidence="2 5">JCM 6377</strain>
    </source>
</reference>
<feature type="compositionally biased region" description="Acidic residues" evidence="1">
    <location>
        <begin position="108"/>
        <end position="118"/>
    </location>
</feature>
<evidence type="ECO:0000313" key="3">
    <source>
        <dbReference type="EMBL" id="PEG34941.1"/>
    </source>
</evidence>
<proteinExistence type="predicted"/>
<sequence length="118" mass="12525">MGNRSSVTANPDPGYSPNDGGGVGDTLRPMEASDPDDLRNDDGDEVVDPPHDWAEADRISERGEADESLDDKLAAEQPDVTEVEPKAAAEEPDVTGGRHQGQVSGTPEDGDSYYDVVE</sequence>
<dbReference type="Proteomes" id="UP000220914">
    <property type="component" value="Unassembled WGS sequence"/>
</dbReference>
<keyword evidence="4" id="KW-1185">Reference proteome</keyword>
<name>A0A2A7MUF1_MYCAG</name>
<evidence type="ECO:0000313" key="4">
    <source>
        <dbReference type="Proteomes" id="UP000220914"/>
    </source>
</evidence>
<evidence type="ECO:0000256" key="1">
    <source>
        <dbReference type="SAM" id="MobiDB-lite"/>
    </source>
</evidence>
<dbReference type="AlphaFoldDB" id="A0A2A7MUF1"/>
<dbReference type="EMBL" id="PDCP01000053">
    <property type="protein sequence ID" value="PEG34941.1"/>
    <property type="molecule type" value="Genomic_DNA"/>
</dbReference>
<accession>A0A2A7MUF1</accession>
<protein>
    <recommendedName>
        <fullName evidence="6">PAS domain S-box/diguanylate cyclase (GGDEF) domain-containing protein</fullName>
    </recommendedName>
</protein>
<dbReference type="OrthoDB" id="4565554at2"/>
<reference evidence="3 4" key="1">
    <citation type="submission" date="2017-10" db="EMBL/GenBank/DDBJ databases">
        <title>The new phylogeny of genus Mycobacterium.</title>
        <authorList>
            <person name="Tortoli E."/>
            <person name="Trovato A."/>
            <person name="Cirillo D.M."/>
        </authorList>
    </citation>
    <scope>NUCLEOTIDE SEQUENCE [LARGE SCALE GENOMIC DNA]</scope>
    <source>
        <strain evidence="3 4">CCUG37673</strain>
    </source>
</reference>
<organism evidence="3 4">
    <name type="scientific">Mycolicibacterium agri</name>
    <name type="common">Mycobacterium agri</name>
    <dbReference type="NCBI Taxonomy" id="36811"/>
    <lineage>
        <taxon>Bacteria</taxon>
        <taxon>Bacillati</taxon>
        <taxon>Actinomycetota</taxon>
        <taxon>Actinomycetes</taxon>
        <taxon>Mycobacteriales</taxon>
        <taxon>Mycobacteriaceae</taxon>
        <taxon>Mycolicibacterium</taxon>
    </lineage>
</organism>
<gene>
    <name evidence="3" type="ORF">CQY20_23485</name>
    <name evidence="2" type="ORF">MAGR_51160</name>
</gene>